<keyword evidence="2" id="KW-1185">Reference proteome</keyword>
<proteinExistence type="predicted"/>
<dbReference type="AlphaFoldDB" id="B8BD77"/>
<reference evidence="1 2" key="1">
    <citation type="journal article" date="2005" name="PLoS Biol.">
        <title>The genomes of Oryza sativa: a history of duplications.</title>
        <authorList>
            <person name="Yu J."/>
            <person name="Wang J."/>
            <person name="Lin W."/>
            <person name="Li S."/>
            <person name="Li H."/>
            <person name="Zhou J."/>
            <person name="Ni P."/>
            <person name="Dong W."/>
            <person name="Hu S."/>
            <person name="Zeng C."/>
            <person name="Zhang J."/>
            <person name="Zhang Y."/>
            <person name="Li R."/>
            <person name="Xu Z."/>
            <person name="Li S."/>
            <person name="Li X."/>
            <person name="Zheng H."/>
            <person name="Cong L."/>
            <person name="Lin L."/>
            <person name="Yin J."/>
            <person name="Geng J."/>
            <person name="Li G."/>
            <person name="Shi J."/>
            <person name="Liu J."/>
            <person name="Lv H."/>
            <person name="Li J."/>
            <person name="Wang J."/>
            <person name="Deng Y."/>
            <person name="Ran L."/>
            <person name="Shi X."/>
            <person name="Wang X."/>
            <person name="Wu Q."/>
            <person name="Li C."/>
            <person name="Ren X."/>
            <person name="Wang J."/>
            <person name="Wang X."/>
            <person name="Li D."/>
            <person name="Liu D."/>
            <person name="Zhang X."/>
            <person name="Ji Z."/>
            <person name="Zhao W."/>
            <person name="Sun Y."/>
            <person name="Zhang Z."/>
            <person name="Bao J."/>
            <person name="Han Y."/>
            <person name="Dong L."/>
            <person name="Ji J."/>
            <person name="Chen P."/>
            <person name="Wu S."/>
            <person name="Liu J."/>
            <person name="Xiao Y."/>
            <person name="Bu D."/>
            <person name="Tan J."/>
            <person name="Yang L."/>
            <person name="Ye C."/>
            <person name="Zhang J."/>
            <person name="Xu J."/>
            <person name="Zhou Y."/>
            <person name="Yu Y."/>
            <person name="Zhang B."/>
            <person name="Zhuang S."/>
            <person name="Wei H."/>
            <person name="Liu B."/>
            <person name="Lei M."/>
            <person name="Yu H."/>
            <person name="Li Y."/>
            <person name="Xu H."/>
            <person name="Wei S."/>
            <person name="He X."/>
            <person name="Fang L."/>
            <person name="Zhang Z."/>
            <person name="Zhang Y."/>
            <person name="Huang X."/>
            <person name="Su Z."/>
            <person name="Tong W."/>
            <person name="Li J."/>
            <person name="Tong Z."/>
            <person name="Li S."/>
            <person name="Ye J."/>
            <person name="Wang L."/>
            <person name="Fang L."/>
            <person name="Lei T."/>
            <person name="Chen C."/>
            <person name="Chen H."/>
            <person name="Xu Z."/>
            <person name="Li H."/>
            <person name="Huang H."/>
            <person name="Zhang F."/>
            <person name="Xu H."/>
            <person name="Li N."/>
            <person name="Zhao C."/>
            <person name="Li S."/>
            <person name="Dong L."/>
            <person name="Huang Y."/>
            <person name="Li L."/>
            <person name="Xi Y."/>
            <person name="Qi Q."/>
            <person name="Li W."/>
            <person name="Zhang B."/>
            <person name="Hu W."/>
            <person name="Zhang Y."/>
            <person name="Tian X."/>
            <person name="Jiao Y."/>
            <person name="Liang X."/>
            <person name="Jin J."/>
            <person name="Gao L."/>
            <person name="Zheng W."/>
            <person name="Hao B."/>
            <person name="Liu S."/>
            <person name="Wang W."/>
            <person name="Yuan L."/>
            <person name="Cao M."/>
            <person name="McDermott J."/>
            <person name="Samudrala R."/>
            <person name="Wang J."/>
            <person name="Wong G.K."/>
            <person name="Yang H."/>
        </authorList>
    </citation>
    <scope>NUCLEOTIDE SEQUENCE [LARGE SCALE GENOMIC DNA]</scope>
    <source>
        <strain evidence="2">cv. 93-11</strain>
    </source>
</reference>
<name>B8BD77_ORYSI</name>
<accession>B8BD77</accession>
<organism evidence="1 2">
    <name type="scientific">Oryza sativa subsp. indica</name>
    <name type="common">Rice</name>
    <dbReference type="NCBI Taxonomy" id="39946"/>
    <lineage>
        <taxon>Eukaryota</taxon>
        <taxon>Viridiplantae</taxon>
        <taxon>Streptophyta</taxon>
        <taxon>Embryophyta</taxon>
        <taxon>Tracheophyta</taxon>
        <taxon>Spermatophyta</taxon>
        <taxon>Magnoliopsida</taxon>
        <taxon>Liliopsida</taxon>
        <taxon>Poales</taxon>
        <taxon>Poaceae</taxon>
        <taxon>BOP clade</taxon>
        <taxon>Oryzoideae</taxon>
        <taxon>Oryzeae</taxon>
        <taxon>Oryzinae</taxon>
        <taxon>Oryza</taxon>
        <taxon>Oryza sativa</taxon>
    </lineage>
</organism>
<protein>
    <submittedName>
        <fullName evidence="1">Uncharacterized protein</fullName>
    </submittedName>
</protein>
<dbReference type="EMBL" id="CM000134">
    <property type="protein sequence ID" value="EEC84146.1"/>
    <property type="molecule type" value="Genomic_DNA"/>
</dbReference>
<gene>
    <name evidence="1" type="ORF">OsI_30511</name>
</gene>
<dbReference type="HOGENOM" id="CLU_2390020_0_0_1"/>
<evidence type="ECO:0000313" key="1">
    <source>
        <dbReference type="EMBL" id="EEC84146.1"/>
    </source>
</evidence>
<dbReference type="Gramene" id="BGIOSGA030348-TA">
    <property type="protein sequence ID" value="BGIOSGA030348-PA"/>
    <property type="gene ID" value="BGIOSGA030348"/>
</dbReference>
<evidence type="ECO:0000313" key="2">
    <source>
        <dbReference type="Proteomes" id="UP000007015"/>
    </source>
</evidence>
<dbReference type="Proteomes" id="UP000007015">
    <property type="component" value="Chromosome 9"/>
</dbReference>
<sequence>MSRDVKGMETLVFMTISTLAMEVLEAMAAVTMAEIPSAMVDMEVQGMVERRITSMLVSFAIKNKQRNLAECQGQGVMGYGEAFVKAGFGSAGSW</sequence>